<dbReference type="PANTHER" id="PTHR30605">
    <property type="entry name" value="ANHYDRO-N-ACETYLMURAMIC ACID KINASE"/>
    <property type="match status" value="1"/>
</dbReference>
<gene>
    <name evidence="2" type="primary">anmK</name>
    <name evidence="4" type="ORF">SAMN04488115_101280</name>
</gene>
<dbReference type="Pfam" id="PF03702">
    <property type="entry name" value="AnmK"/>
    <property type="match status" value="1"/>
</dbReference>
<name>A0A1H5SI41_9HYPH</name>
<dbReference type="GO" id="GO:0097175">
    <property type="term" value="P:1,6-anhydro-N-acetyl-beta-muramic acid catabolic process"/>
    <property type="evidence" value="ECO:0007669"/>
    <property type="project" value="UniProtKB-UniRule"/>
</dbReference>
<dbReference type="GO" id="GO:0005524">
    <property type="term" value="F:ATP binding"/>
    <property type="evidence" value="ECO:0007669"/>
    <property type="project" value="UniProtKB-UniRule"/>
</dbReference>
<feature type="region of interest" description="Disordered" evidence="3">
    <location>
        <begin position="349"/>
        <end position="370"/>
    </location>
</feature>
<comment type="pathway">
    <text evidence="2">Cell wall biogenesis; peptidoglycan recycling.</text>
</comment>
<organism evidence="4 5">
    <name type="scientific">Bosea lathyri</name>
    <dbReference type="NCBI Taxonomy" id="1036778"/>
    <lineage>
        <taxon>Bacteria</taxon>
        <taxon>Pseudomonadati</taxon>
        <taxon>Pseudomonadota</taxon>
        <taxon>Alphaproteobacteria</taxon>
        <taxon>Hyphomicrobiales</taxon>
        <taxon>Boseaceae</taxon>
        <taxon>Bosea</taxon>
    </lineage>
</organism>
<accession>A0A1H5SI41</accession>
<dbReference type="OrthoDB" id="9763949at2"/>
<dbReference type="InterPro" id="IPR043129">
    <property type="entry name" value="ATPase_NBD"/>
</dbReference>
<dbReference type="EMBL" id="FNUY01000001">
    <property type="protein sequence ID" value="SEF50286.1"/>
    <property type="molecule type" value="Genomic_DNA"/>
</dbReference>
<keyword evidence="2" id="KW-0808">Transferase</keyword>
<feature type="binding site" evidence="2">
    <location>
        <begin position="17"/>
        <end position="24"/>
    </location>
    <ligand>
        <name>ATP</name>
        <dbReference type="ChEBI" id="CHEBI:30616"/>
    </ligand>
</feature>
<comment type="catalytic activity">
    <reaction evidence="2">
        <text>1,6-anhydro-N-acetyl-beta-muramate + ATP + H2O = N-acetyl-D-muramate 6-phosphate + ADP + H(+)</text>
        <dbReference type="Rhea" id="RHEA:24952"/>
        <dbReference type="ChEBI" id="CHEBI:15377"/>
        <dbReference type="ChEBI" id="CHEBI:15378"/>
        <dbReference type="ChEBI" id="CHEBI:30616"/>
        <dbReference type="ChEBI" id="CHEBI:58690"/>
        <dbReference type="ChEBI" id="CHEBI:58722"/>
        <dbReference type="ChEBI" id="CHEBI:456216"/>
        <dbReference type="EC" id="2.7.1.170"/>
    </reaction>
</comment>
<keyword evidence="2" id="KW-0547">Nucleotide-binding</keyword>
<dbReference type="GO" id="GO:0016773">
    <property type="term" value="F:phosphotransferase activity, alcohol group as acceptor"/>
    <property type="evidence" value="ECO:0007669"/>
    <property type="project" value="UniProtKB-UniRule"/>
</dbReference>
<dbReference type="PANTHER" id="PTHR30605:SF0">
    <property type="entry name" value="ANHYDRO-N-ACETYLMURAMIC ACID KINASE"/>
    <property type="match status" value="1"/>
</dbReference>
<reference evidence="4 5" key="1">
    <citation type="submission" date="2016-10" db="EMBL/GenBank/DDBJ databases">
        <authorList>
            <person name="de Groot N.N."/>
        </authorList>
    </citation>
    <scope>NUCLEOTIDE SEQUENCE [LARGE SCALE GENOMIC DNA]</scope>
    <source>
        <strain evidence="4 5">DSM 26656</strain>
    </source>
</reference>
<dbReference type="HAMAP" id="MF_01270">
    <property type="entry name" value="AnhMurNAc_kinase"/>
    <property type="match status" value="1"/>
</dbReference>
<evidence type="ECO:0000313" key="5">
    <source>
        <dbReference type="Proteomes" id="UP000236743"/>
    </source>
</evidence>
<protein>
    <recommendedName>
        <fullName evidence="2">Anhydro-N-acetylmuramic acid kinase</fullName>
        <ecNumber evidence="2">2.7.1.170</ecNumber>
    </recommendedName>
    <alternativeName>
        <fullName evidence="2">AnhMurNAc kinase</fullName>
    </alternativeName>
</protein>
<keyword evidence="1 2" id="KW-0119">Carbohydrate metabolism</keyword>
<evidence type="ECO:0000313" key="4">
    <source>
        <dbReference type="EMBL" id="SEF50286.1"/>
    </source>
</evidence>
<dbReference type="GO" id="GO:0016301">
    <property type="term" value="F:kinase activity"/>
    <property type="evidence" value="ECO:0007669"/>
    <property type="project" value="UniProtKB-KW"/>
</dbReference>
<dbReference type="UniPathway" id="UPA00544"/>
<comment type="function">
    <text evidence="2">Catalyzes the specific phosphorylation of 1,6-anhydro-N-acetylmuramic acid (anhMurNAc) with the simultaneous cleavage of the 1,6-anhydro ring, generating MurNAc-6-P. Is required for the utilization of anhMurNAc either imported from the medium or derived from its own cell wall murein, and thus plays a role in cell wall recycling.</text>
</comment>
<dbReference type="InterPro" id="IPR005338">
    <property type="entry name" value="Anhydro_N_Ac-Mur_kinase"/>
</dbReference>
<evidence type="ECO:0000256" key="1">
    <source>
        <dbReference type="ARBA" id="ARBA00023277"/>
    </source>
</evidence>
<dbReference type="SUPFAM" id="SSF53067">
    <property type="entry name" value="Actin-like ATPase domain"/>
    <property type="match status" value="1"/>
</dbReference>
<keyword evidence="5" id="KW-1185">Reference proteome</keyword>
<dbReference type="AlphaFoldDB" id="A0A1H5SI41"/>
<dbReference type="Proteomes" id="UP000236743">
    <property type="component" value="Unassembled WGS sequence"/>
</dbReference>
<dbReference type="NCBIfam" id="NF007141">
    <property type="entry name" value="PRK09585.1-5"/>
    <property type="match status" value="1"/>
</dbReference>
<evidence type="ECO:0000256" key="2">
    <source>
        <dbReference type="HAMAP-Rule" id="MF_01270"/>
    </source>
</evidence>
<proteinExistence type="inferred from homology"/>
<keyword evidence="2" id="KW-0067">ATP-binding</keyword>
<sequence length="370" mass="39242">MRSLEQGSLTAIGVISGTSMDGIDVSVVTSDGRDAVSFGAGASYPYRDSTRRDLQALIADADRASAEPLVELEAAVTADHLAAIERFIADHGLDKAAIDLVGLHGQTVYHRPQRRFTRQMIDGPAVAAALGIPTIDRFRYADVAAGGEGAPFAPLYHRALAQGMEQPVMVLNLGGVGNVTYIDGEAVVAFDTGPASAILDDFVLRRLGRPYDADGALAAGGKVHDDLVSGFMANPFFDRPAPKSLDRNDFHRRAQVVEPLSDADGAATLAAFTIESLVAALRHVPRVPRRWLVGGGGRLNRHFMARLAQRLGVPVEPVEAAGWDGDALEAQTFAYLAIRSVKGLPLSLPGTTGVPEPLTGGRLNRPDQAR</sequence>
<dbReference type="GO" id="GO:0009254">
    <property type="term" value="P:peptidoglycan turnover"/>
    <property type="evidence" value="ECO:0007669"/>
    <property type="project" value="UniProtKB-UniRule"/>
</dbReference>
<dbReference type="RefSeq" id="WP_103870679.1">
    <property type="nucleotide sequence ID" value="NZ_FNUY01000001.1"/>
</dbReference>
<dbReference type="EC" id="2.7.1.170" evidence="2"/>
<dbReference type="Gene3D" id="3.30.420.40">
    <property type="match status" value="2"/>
</dbReference>
<comment type="similarity">
    <text evidence="2">Belongs to the anhydro-N-acetylmuramic acid kinase family.</text>
</comment>
<keyword evidence="2 4" id="KW-0418">Kinase</keyword>
<comment type="pathway">
    <text evidence="2">Amino-sugar metabolism; 1,6-anhydro-N-acetylmuramate degradation.</text>
</comment>
<evidence type="ECO:0000256" key="3">
    <source>
        <dbReference type="SAM" id="MobiDB-lite"/>
    </source>
</evidence>
<dbReference type="UniPathway" id="UPA00343"/>
<dbReference type="GO" id="GO:0006040">
    <property type="term" value="P:amino sugar metabolic process"/>
    <property type="evidence" value="ECO:0007669"/>
    <property type="project" value="InterPro"/>
</dbReference>